<protein>
    <submittedName>
        <fullName evidence="7">Alpha-N-acetylglucosaminidase</fullName>
    </submittedName>
</protein>
<dbReference type="PANTHER" id="PTHR12872">
    <property type="entry name" value="ALPHA-N-ACETYLGLUCOSAMINIDASE"/>
    <property type="match status" value="1"/>
</dbReference>
<dbReference type="GO" id="GO:0016787">
    <property type="term" value="F:hydrolase activity"/>
    <property type="evidence" value="ECO:0007669"/>
    <property type="project" value="UniProtKB-KW"/>
</dbReference>
<dbReference type="OrthoDB" id="64736at2759"/>
<feature type="signal peptide" evidence="2">
    <location>
        <begin position="1"/>
        <end position="24"/>
    </location>
</feature>
<dbReference type="InterPro" id="IPR024240">
    <property type="entry name" value="NAGLU_N"/>
</dbReference>
<feature type="domain" description="Alpha-N-acetylglucosaminidase tim-barrel" evidence="3">
    <location>
        <begin position="133"/>
        <end position="465"/>
    </location>
</feature>
<evidence type="ECO:0000259" key="5">
    <source>
        <dbReference type="Pfam" id="PF12972"/>
    </source>
</evidence>
<evidence type="ECO:0000313" key="6">
    <source>
        <dbReference type="Proteomes" id="UP000694843"/>
    </source>
</evidence>
<name>A0A979FV74_HYAAZ</name>
<dbReference type="InterPro" id="IPR029018">
    <property type="entry name" value="Hex-like_dom2"/>
</dbReference>
<dbReference type="Pfam" id="PF12972">
    <property type="entry name" value="NAGLU_C"/>
    <property type="match status" value="1"/>
</dbReference>
<accession>A0A979FV74</accession>
<reference evidence="7" key="1">
    <citation type="submission" date="2025-08" db="UniProtKB">
        <authorList>
            <consortium name="RefSeq"/>
        </authorList>
    </citation>
    <scope>IDENTIFICATION</scope>
    <source>
        <tissue evidence="7">Whole organism</tissue>
    </source>
</reference>
<keyword evidence="1" id="KW-0378">Hydrolase</keyword>
<dbReference type="PANTHER" id="PTHR12872:SF1">
    <property type="entry name" value="ALPHA-N-ACETYLGLUCOSAMINIDASE"/>
    <property type="match status" value="1"/>
</dbReference>
<dbReference type="Pfam" id="PF05089">
    <property type="entry name" value="NAGLU"/>
    <property type="match status" value="1"/>
</dbReference>
<dbReference type="AlphaFoldDB" id="A0A979FV74"/>
<proteinExistence type="predicted"/>
<evidence type="ECO:0000313" key="7">
    <source>
        <dbReference type="RefSeq" id="XP_047740306.1"/>
    </source>
</evidence>
<dbReference type="Gene3D" id="1.20.120.670">
    <property type="entry name" value="N-acetyl-b-d-glucoasminidase"/>
    <property type="match status" value="1"/>
</dbReference>
<dbReference type="KEGG" id="hazt:108677060"/>
<feature type="chain" id="PRO_5037448429" evidence="2">
    <location>
        <begin position="25"/>
        <end position="950"/>
    </location>
</feature>
<dbReference type="CTD" id="4669"/>
<organism evidence="6 7">
    <name type="scientific">Hyalella azteca</name>
    <name type="common">Amphipod</name>
    <dbReference type="NCBI Taxonomy" id="294128"/>
    <lineage>
        <taxon>Eukaryota</taxon>
        <taxon>Metazoa</taxon>
        <taxon>Ecdysozoa</taxon>
        <taxon>Arthropoda</taxon>
        <taxon>Crustacea</taxon>
        <taxon>Multicrustacea</taxon>
        <taxon>Malacostraca</taxon>
        <taxon>Eumalacostraca</taxon>
        <taxon>Peracarida</taxon>
        <taxon>Amphipoda</taxon>
        <taxon>Senticaudata</taxon>
        <taxon>Talitrida</taxon>
        <taxon>Talitroidea</taxon>
        <taxon>Hyalellidae</taxon>
        <taxon>Hyalella</taxon>
    </lineage>
</organism>
<keyword evidence="6" id="KW-1185">Reference proteome</keyword>
<feature type="domain" description="Alpha-N-acetylglucosaminidase N-terminal" evidence="4">
    <location>
        <begin position="39"/>
        <end position="120"/>
    </location>
</feature>
<dbReference type="InterPro" id="IPR024733">
    <property type="entry name" value="NAGLU_tim-barrel"/>
</dbReference>
<dbReference type="Proteomes" id="UP000694843">
    <property type="component" value="Unplaced"/>
</dbReference>
<dbReference type="Gene3D" id="3.30.379.10">
    <property type="entry name" value="Chitobiase/beta-hexosaminidase domain 2-like"/>
    <property type="match status" value="1"/>
</dbReference>
<evidence type="ECO:0000259" key="4">
    <source>
        <dbReference type="Pfam" id="PF12971"/>
    </source>
</evidence>
<feature type="domain" description="Alpha-N-acetylglucosaminidase C-terminal" evidence="5">
    <location>
        <begin position="613"/>
        <end position="800"/>
    </location>
</feature>
<dbReference type="GeneID" id="108677060"/>
<keyword evidence="2" id="KW-0732">Signal</keyword>
<dbReference type="Gene3D" id="3.20.20.80">
    <property type="entry name" value="Glycosidases"/>
    <property type="match status" value="1"/>
</dbReference>
<dbReference type="OMA" id="GKACFIV"/>
<dbReference type="InterPro" id="IPR007781">
    <property type="entry name" value="NAGLU"/>
</dbReference>
<dbReference type="RefSeq" id="XP_047740306.1">
    <property type="nucleotide sequence ID" value="XM_047884350.1"/>
</dbReference>
<gene>
    <name evidence="7" type="primary">LOC108677060</name>
</gene>
<evidence type="ECO:0000259" key="3">
    <source>
        <dbReference type="Pfam" id="PF05089"/>
    </source>
</evidence>
<dbReference type="Pfam" id="PF12971">
    <property type="entry name" value="NAGLU_N"/>
    <property type="match status" value="1"/>
</dbReference>
<evidence type="ECO:0000256" key="1">
    <source>
        <dbReference type="ARBA" id="ARBA00022801"/>
    </source>
</evidence>
<dbReference type="InterPro" id="IPR024732">
    <property type="entry name" value="NAGLU_C"/>
</dbReference>
<sequence>MRISDQSAIFALLLVLSHTDNSESSPAAARSSEASEADAAMGVVTRLLPEQAFLFNLTVNRSMAVNDRDTVQVTAEDGRVAVKGSSGVAVSWGVQQYLTQYCNCHVSWDGDQLALPQILPNANFTITAKDRYRYYQNVCTVSYSSVWWQWQRWQREIDWMALNGINLPLAFTGQEAVWRRVYLALGLTDEDLDAFFAGPAFLAWNRMGNLMGWGGPLPQTWMLAQELLQKNILAAMRSLGMTPVLPCFAGHVPAALQRLFPEANMTRQTTWGNFNDTYTRTYMLEPTDPLFHQIGIMFMQEMSAAYNFTDGVYNCDPYNEQTPSSDDPSYMAEVGRSIYGAMEAVDANATWLLQGWMLLNDFWTQPLAEALLTSVPIGRILVLDLAAEVSPVYDKFEGFYGQPFIFCMLNNYGGTDGLFGNVDMLLQNLATARANSSNLMGTGITMEGIDQNYVMYNLMMSLAWSDAPADLRDCALPLAQHRETYPKKSKSAGLSAIPTLALPKHPGHSQRPKASACALRSVYNDTSLYHNHGRHIIMVRPSLHLVPVIPYNVSDLIAAWDEMIGVISSAKLTRARGVSLPVDLEHSVDGGGKPDVVRGTKMTSGTFEEPGVQLTTQETFRHDLVDVTREVLQVFGGHVAQALVGAYNNASYSSVKRAGAALDETLQDLDDLLATSSKFLLGRWTAAAAALATNQQEENLYVYNALNQISLWGPTDEQILDYAVKQWSGVINNYIRPRWQVFVGGLLQSLRLNSTLDQGKLNKIMFEQQVEEPFTLNTDTPYPVEPVGDSIDLALSIYKKYRPAFAKTGIAIRNFEMVEAGGLRATNGASSDWPHYDKMNHGNERRIQTPHAGIQEIAFRIMESYRNNGNNRHPNSIFEFQSGNAIRALTPAEKTKLEWTETKPRQAPNNRNNILGFDFLGEVDFPSAAVNKNMKSVHGFNGLSFKRHAA</sequence>
<evidence type="ECO:0000256" key="2">
    <source>
        <dbReference type="SAM" id="SignalP"/>
    </source>
</evidence>